<sequence>MIQTTFDSVQVIATPNISAELCNKLGLMLVLGRVTWMVEFCVGLAEELGLIGSVLTRLTKFRGYALLLKALQKKKSFKRSLSSVIIYTYTTLSVIHLQNWHFRHHQPAEDEATAIISCHCCGHAISKCRRDPTNNTKVNRSGSSLRSSFQIFRNLR</sequence>
<protein>
    <submittedName>
        <fullName evidence="1">Uncharacterized protein</fullName>
    </submittedName>
</protein>
<reference evidence="1" key="1">
    <citation type="submission" date="2019-08" db="EMBL/GenBank/DDBJ databases">
        <title>Reference gene set and small RNA set construction with multiple tissues from Davidia involucrata Baill.</title>
        <authorList>
            <person name="Yang H."/>
            <person name="Zhou C."/>
            <person name="Li G."/>
            <person name="Wang J."/>
            <person name="Gao P."/>
            <person name="Wang M."/>
            <person name="Wang R."/>
            <person name="Zhao Y."/>
        </authorList>
    </citation>
    <scope>NUCLEOTIDE SEQUENCE</scope>
    <source>
        <tissue evidence="1">Mixed with DoveR01_LX</tissue>
    </source>
</reference>
<proteinExistence type="predicted"/>
<organism evidence="1">
    <name type="scientific">Davidia involucrata</name>
    <name type="common">Dove tree</name>
    <dbReference type="NCBI Taxonomy" id="16924"/>
    <lineage>
        <taxon>Eukaryota</taxon>
        <taxon>Viridiplantae</taxon>
        <taxon>Streptophyta</taxon>
        <taxon>Embryophyta</taxon>
        <taxon>Tracheophyta</taxon>
        <taxon>Spermatophyta</taxon>
        <taxon>Magnoliopsida</taxon>
        <taxon>eudicotyledons</taxon>
        <taxon>Gunneridae</taxon>
        <taxon>Pentapetalae</taxon>
        <taxon>asterids</taxon>
        <taxon>Cornales</taxon>
        <taxon>Nyssaceae</taxon>
        <taxon>Davidia</taxon>
    </lineage>
</organism>
<dbReference type="AlphaFoldDB" id="A0A5B6ZY06"/>
<evidence type="ECO:0000313" key="1">
    <source>
        <dbReference type="EMBL" id="MPA48904.1"/>
    </source>
</evidence>
<name>A0A5B6ZY06_DAVIN</name>
<dbReference type="EMBL" id="GHES01018345">
    <property type="protein sequence ID" value="MPA48904.1"/>
    <property type="molecule type" value="Transcribed_RNA"/>
</dbReference>
<gene>
    <name evidence="1" type="ORF">Din_018345</name>
</gene>
<accession>A0A5B6ZY06</accession>